<feature type="compositionally biased region" description="Polar residues" evidence="1">
    <location>
        <begin position="1"/>
        <end position="10"/>
    </location>
</feature>
<evidence type="ECO:0000313" key="3">
    <source>
        <dbReference type="Proteomes" id="UP001295740"/>
    </source>
</evidence>
<dbReference type="Proteomes" id="UP001295740">
    <property type="component" value="Unassembled WGS sequence"/>
</dbReference>
<evidence type="ECO:0000256" key="1">
    <source>
        <dbReference type="SAM" id="MobiDB-lite"/>
    </source>
</evidence>
<organism evidence="2 3">
    <name type="scientific">Anthostomella pinea</name>
    <dbReference type="NCBI Taxonomy" id="933095"/>
    <lineage>
        <taxon>Eukaryota</taxon>
        <taxon>Fungi</taxon>
        <taxon>Dikarya</taxon>
        <taxon>Ascomycota</taxon>
        <taxon>Pezizomycotina</taxon>
        <taxon>Sordariomycetes</taxon>
        <taxon>Xylariomycetidae</taxon>
        <taxon>Xylariales</taxon>
        <taxon>Xylariaceae</taxon>
        <taxon>Anthostomella</taxon>
    </lineage>
</organism>
<gene>
    <name evidence="2" type="ORF">KHLLAP_LOCUS3059</name>
</gene>
<name>A0AAI8YF64_9PEZI</name>
<dbReference type="AlphaFoldDB" id="A0AAI8YF64"/>
<evidence type="ECO:0000313" key="2">
    <source>
        <dbReference type="EMBL" id="CAJ2502591.1"/>
    </source>
</evidence>
<protein>
    <submittedName>
        <fullName evidence="2">Uu.00g099850.m01.CDS01</fullName>
    </submittedName>
</protein>
<accession>A0AAI8YF64</accession>
<dbReference type="EMBL" id="CAUWAG010000004">
    <property type="protein sequence ID" value="CAJ2502591.1"/>
    <property type="molecule type" value="Genomic_DNA"/>
</dbReference>
<comment type="caution">
    <text evidence="2">The sequence shown here is derived from an EMBL/GenBank/DDBJ whole genome shotgun (WGS) entry which is preliminary data.</text>
</comment>
<keyword evidence="3" id="KW-1185">Reference proteome</keyword>
<feature type="region of interest" description="Disordered" evidence="1">
    <location>
        <begin position="1"/>
        <end position="56"/>
    </location>
</feature>
<sequence>MSGPSRSSKATIAEGRPHGSDDHEETPGPDSPPSLVSDHGSDAGSGSDAGDEKWPKNVWARLGGECAVHFWEDAKDDGLWVDEDEKCEDWDPQFNEWEVECGDFVPED</sequence>
<reference evidence="2" key="1">
    <citation type="submission" date="2023-10" db="EMBL/GenBank/DDBJ databases">
        <authorList>
            <person name="Hackl T."/>
        </authorList>
    </citation>
    <scope>NUCLEOTIDE SEQUENCE</scope>
</reference>
<proteinExistence type="predicted"/>